<keyword evidence="2" id="KW-0560">Oxidoreductase</keyword>
<keyword evidence="8" id="KW-1185">Reference proteome</keyword>
<feature type="active site" description="Proton acceptor" evidence="4">
    <location>
        <position position="288"/>
    </location>
</feature>
<dbReference type="InterPro" id="IPR000262">
    <property type="entry name" value="FMN-dep_DH"/>
</dbReference>
<organism evidence="7 8">
    <name type="scientific">Rhodococcus maanshanensis</name>
    <dbReference type="NCBI Taxonomy" id="183556"/>
    <lineage>
        <taxon>Bacteria</taxon>
        <taxon>Bacillati</taxon>
        <taxon>Actinomycetota</taxon>
        <taxon>Actinomycetes</taxon>
        <taxon>Mycobacteriales</taxon>
        <taxon>Nocardiaceae</taxon>
        <taxon>Rhodococcus</taxon>
    </lineage>
</organism>
<evidence type="ECO:0000313" key="8">
    <source>
        <dbReference type="Proteomes" id="UP000198677"/>
    </source>
</evidence>
<dbReference type="GO" id="GO:0016491">
    <property type="term" value="F:oxidoreductase activity"/>
    <property type="evidence" value="ECO:0007669"/>
    <property type="project" value="UniProtKB-KW"/>
</dbReference>
<dbReference type="PANTHER" id="PTHR10578:SF143">
    <property type="entry name" value="FMN-DEPENDENT ALPHA-HYDROXY ACID DEHYDROGENASE PB1A11.03"/>
    <property type="match status" value="1"/>
</dbReference>
<dbReference type="Pfam" id="PF01070">
    <property type="entry name" value="FMN_dh"/>
    <property type="match status" value="1"/>
</dbReference>
<sequence length="393" mass="40726">MTYFGNMQNEIYLSGVGGARPELPMTAAGLEELASTTLSPEAFAYIAGSASSERTAAANLAAFERHAIVPRMLRGTAAPDARDLSVEVLGTRLAAPVLTAPVGVLELVHENAELAVGEAADELGIGSVLSTASSTPIEQVGAVSGENWWYQLYWPSDDEVAQSLVRRAEAAGAKAIVLTADTPGMGWRPRDLELGHLPFLQGKGIANYLTDPVFRSRLPGAPEDSAEAMQMAVLTWVSMFGNHTLRPADVTRLREWTDLPIAVKGIVHPDDARAVVDAGAAGVVVSNHGGRQVDGAIAALDALAPVAAAVGDHADVLLDSGIRCGADVLTALALGADAVLYGRPWVYGLGLAGKAGAKHALRILLADFDLTLGLAGFAGVAEIDTSALRAVSG</sequence>
<accession>A0A1H7IC55</accession>
<evidence type="ECO:0000256" key="5">
    <source>
        <dbReference type="PIRSR" id="PIRSR000138-2"/>
    </source>
</evidence>
<feature type="binding site" evidence="5">
    <location>
        <position position="151"/>
    </location>
    <ligand>
        <name>FMN</name>
        <dbReference type="ChEBI" id="CHEBI:58210"/>
    </ligand>
</feature>
<feature type="binding site" evidence="5">
    <location>
        <position position="45"/>
    </location>
    <ligand>
        <name>glyoxylate</name>
        <dbReference type="ChEBI" id="CHEBI:36655"/>
    </ligand>
</feature>
<feature type="binding site" evidence="5">
    <location>
        <position position="286"/>
    </location>
    <ligand>
        <name>FMN</name>
        <dbReference type="ChEBI" id="CHEBI:58210"/>
    </ligand>
</feature>
<dbReference type="RefSeq" id="WP_072753944.1">
    <property type="nucleotide sequence ID" value="NZ_FOAW01000002.1"/>
</dbReference>
<dbReference type="InterPro" id="IPR008259">
    <property type="entry name" value="FMN_hydac_DH_AS"/>
</dbReference>
<protein>
    <submittedName>
        <fullName evidence="7">FMN-dependent dehydrogenase, includes L-lactate dehydrogenase and type II isopentenyl diphosphate isomerase</fullName>
    </submittedName>
</protein>
<comment type="cofactor">
    <cofactor evidence="1">
        <name>FMN</name>
        <dbReference type="ChEBI" id="CHEBI:58210"/>
    </cofactor>
</comment>
<keyword evidence="7" id="KW-0413">Isomerase</keyword>
<dbReference type="GO" id="GO:0010181">
    <property type="term" value="F:FMN binding"/>
    <property type="evidence" value="ECO:0007669"/>
    <property type="project" value="InterPro"/>
</dbReference>
<dbReference type="Gene3D" id="3.20.20.70">
    <property type="entry name" value="Aldolase class I"/>
    <property type="match status" value="1"/>
</dbReference>
<evidence type="ECO:0000256" key="1">
    <source>
        <dbReference type="ARBA" id="ARBA00001917"/>
    </source>
</evidence>
<dbReference type="InterPro" id="IPR037396">
    <property type="entry name" value="FMN_HAD"/>
</dbReference>
<evidence type="ECO:0000256" key="4">
    <source>
        <dbReference type="PIRSR" id="PIRSR000138-1"/>
    </source>
</evidence>
<dbReference type="GO" id="GO:0016853">
    <property type="term" value="F:isomerase activity"/>
    <property type="evidence" value="ECO:0007669"/>
    <property type="project" value="UniProtKB-KW"/>
</dbReference>
<evidence type="ECO:0000256" key="2">
    <source>
        <dbReference type="ARBA" id="ARBA00023002"/>
    </source>
</evidence>
<gene>
    <name evidence="7" type="ORF">SAMN05444583_102399</name>
</gene>
<evidence type="ECO:0000256" key="3">
    <source>
        <dbReference type="ARBA" id="ARBA00024042"/>
    </source>
</evidence>
<dbReference type="PROSITE" id="PS51349">
    <property type="entry name" value="FMN_HYDROXY_ACID_DH_2"/>
    <property type="match status" value="1"/>
</dbReference>
<feature type="binding site" evidence="5">
    <location>
        <position position="288"/>
    </location>
    <ligand>
        <name>glyoxylate</name>
        <dbReference type="ChEBI" id="CHEBI:36655"/>
    </ligand>
</feature>
<dbReference type="EMBL" id="FOAW01000002">
    <property type="protein sequence ID" value="SEK60111.1"/>
    <property type="molecule type" value="Genomic_DNA"/>
</dbReference>
<dbReference type="InterPro" id="IPR013785">
    <property type="entry name" value="Aldolase_TIM"/>
</dbReference>
<feature type="binding site" evidence="5">
    <location>
        <begin position="319"/>
        <end position="323"/>
    </location>
    <ligand>
        <name>FMN</name>
        <dbReference type="ChEBI" id="CHEBI:58210"/>
    </ligand>
</feature>
<dbReference type="PROSITE" id="PS00557">
    <property type="entry name" value="FMN_HYDROXY_ACID_DH_1"/>
    <property type="match status" value="1"/>
</dbReference>
<feature type="binding site" evidence="5">
    <location>
        <position position="264"/>
    </location>
    <ligand>
        <name>FMN</name>
        <dbReference type="ChEBI" id="CHEBI:58210"/>
    </ligand>
</feature>
<dbReference type="Proteomes" id="UP000198677">
    <property type="component" value="Unassembled WGS sequence"/>
</dbReference>
<feature type="binding site" evidence="5">
    <location>
        <position position="179"/>
    </location>
    <ligand>
        <name>FMN</name>
        <dbReference type="ChEBI" id="CHEBI:58210"/>
    </ligand>
</feature>
<dbReference type="InterPro" id="IPR012133">
    <property type="entry name" value="Alpha-hydoxy_acid_DH_FMN"/>
</dbReference>
<feature type="binding site" evidence="5">
    <location>
        <position position="130"/>
    </location>
    <ligand>
        <name>FMN</name>
        <dbReference type="ChEBI" id="CHEBI:58210"/>
    </ligand>
</feature>
<feature type="binding site" evidence="5">
    <location>
        <position position="291"/>
    </location>
    <ligand>
        <name>glyoxylate</name>
        <dbReference type="ChEBI" id="CHEBI:36655"/>
    </ligand>
</feature>
<name>A0A1H7IC55_9NOCA</name>
<dbReference type="PANTHER" id="PTHR10578">
    <property type="entry name" value="S -2-HYDROXY-ACID OXIDASE-RELATED"/>
    <property type="match status" value="1"/>
</dbReference>
<proteinExistence type="inferred from homology"/>
<feature type="binding site" evidence="5">
    <location>
        <begin position="101"/>
        <end position="103"/>
    </location>
    <ligand>
        <name>FMN</name>
        <dbReference type="ChEBI" id="CHEBI:58210"/>
    </ligand>
</feature>
<dbReference type="AlphaFoldDB" id="A0A1H7IC55"/>
<keyword evidence="5" id="KW-0288">FMN</keyword>
<feature type="binding site" evidence="5">
    <location>
        <begin position="342"/>
        <end position="343"/>
    </location>
    <ligand>
        <name>FMN</name>
        <dbReference type="ChEBI" id="CHEBI:58210"/>
    </ligand>
</feature>
<comment type="similarity">
    <text evidence="3">Belongs to the FMN-dependent alpha-hydroxy acid dehydrogenase family.</text>
</comment>
<dbReference type="PIRSF" id="PIRSF000138">
    <property type="entry name" value="Al-hdrx_acd_dh"/>
    <property type="match status" value="1"/>
</dbReference>
<keyword evidence="5" id="KW-0285">Flavoprotein</keyword>
<evidence type="ECO:0000313" key="7">
    <source>
        <dbReference type="EMBL" id="SEK60111.1"/>
    </source>
</evidence>
<dbReference type="SUPFAM" id="SSF51395">
    <property type="entry name" value="FMN-linked oxidoreductases"/>
    <property type="match status" value="1"/>
</dbReference>
<feature type="domain" description="FMN hydroxy acid dehydrogenase" evidence="6">
    <location>
        <begin position="19"/>
        <end position="393"/>
    </location>
</feature>
<feature type="binding site" evidence="5">
    <location>
        <position position="153"/>
    </location>
    <ligand>
        <name>glyoxylate</name>
        <dbReference type="ChEBI" id="CHEBI:36655"/>
    </ligand>
</feature>
<evidence type="ECO:0000259" key="6">
    <source>
        <dbReference type="PROSITE" id="PS51349"/>
    </source>
</evidence>
<reference evidence="8" key="1">
    <citation type="submission" date="2016-10" db="EMBL/GenBank/DDBJ databases">
        <authorList>
            <person name="Varghese N."/>
            <person name="Submissions S."/>
        </authorList>
    </citation>
    <scope>NUCLEOTIDE SEQUENCE [LARGE SCALE GENOMIC DNA]</scope>
    <source>
        <strain evidence="8">DSM 44675</strain>
    </source>
</reference>
<feature type="binding site" evidence="5">
    <location>
        <position position="188"/>
    </location>
    <ligand>
        <name>glyoxylate</name>
        <dbReference type="ChEBI" id="CHEBI:36655"/>
    </ligand>
</feature>